<evidence type="ECO:0000256" key="4">
    <source>
        <dbReference type="ARBA" id="ARBA00022723"/>
    </source>
</evidence>
<dbReference type="KEGG" id="ddu:GF1_11450"/>
<dbReference type="AlphaFoldDB" id="A0A915U0L0"/>
<dbReference type="Proteomes" id="UP001063350">
    <property type="component" value="Chromosome"/>
</dbReference>
<dbReference type="PANTHER" id="PTHR34128:SF2">
    <property type="entry name" value="CYTOCHROME C-TYPE BIOGENESIS PROTEIN CCME HOMOLOG, MITOCHONDRIAL"/>
    <property type="match status" value="1"/>
</dbReference>
<dbReference type="Pfam" id="PF03100">
    <property type="entry name" value="CcmE"/>
    <property type="match status" value="1"/>
</dbReference>
<organism evidence="11 12">
    <name type="scientific">Desulfolithobacter dissulfuricans</name>
    <dbReference type="NCBI Taxonomy" id="2795293"/>
    <lineage>
        <taxon>Bacteria</taxon>
        <taxon>Pseudomonadati</taxon>
        <taxon>Thermodesulfobacteriota</taxon>
        <taxon>Desulfobulbia</taxon>
        <taxon>Desulfobulbales</taxon>
        <taxon>Desulfobulbaceae</taxon>
        <taxon>Desulfolithobacter</taxon>
    </lineage>
</organism>
<protein>
    <recommendedName>
        <fullName evidence="13">Cytochrome c-type biogenesis protein CcmE</fullName>
    </recommendedName>
</protein>
<reference evidence="11" key="1">
    <citation type="submission" date="2020-12" db="EMBL/GenBank/DDBJ databases">
        <title>Desulfobium dissulfuricans gen. nov., sp. nov., a novel mesophilic, sulfate-reducing bacterium isolated from a deep-sea hydrothermal vent.</title>
        <authorList>
            <person name="Hashimoto Y."/>
            <person name="Tame A."/>
            <person name="Sawayama S."/>
            <person name="Miyazaki J."/>
            <person name="Takai K."/>
            <person name="Nakagawa S."/>
        </authorList>
    </citation>
    <scope>NUCLEOTIDE SEQUENCE</scope>
    <source>
        <strain evidence="11">GF1</strain>
    </source>
</reference>
<evidence type="ECO:0000313" key="12">
    <source>
        <dbReference type="Proteomes" id="UP001063350"/>
    </source>
</evidence>
<evidence type="ECO:0000256" key="5">
    <source>
        <dbReference type="ARBA" id="ARBA00022748"/>
    </source>
</evidence>
<evidence type="ECO:0000256" key="8">
    <source>
        <dbReference type="ARBA" id="ARBA00023004"/>
    </source>
</evidence>
<comment type="subcellular location">
    <subcellularLocation>
        <location evidence="1">Membrane</location>
    </subcellularLocation>
</comment>
<keyword evidence="3 10" id="KW-0812">Transmembrane</keyword>
<evidence type="ECO:0000256" key="6">
    <source>
        <dbReference type="ARBA" id="ARBA00022968"/>
    </source>
</evidence>
<gene>
    <name evidence="11" type="ORF">GF1_11450</name>
</gene>
<feature type="transmembrane region" description="Helical" evidence="10">
    <location>
        <begin position="30"/>
        <end position="48"/>
    </location>
</feature>
<dbReference type="Gene3D" id="2.40.50.140">
    <property type="entry name" value="Nucleic acid-binding proteins"/>
    <property type="match status" value="1"/>
</dbReference>
<evidence type="ECO:0000256" key="2">
    <source>
        <dbReference type="ARBA" id="ARBA00022617"/>
    </source>
</evidence>
<evidence type="ECO:0000313" key="11">
    <source>
        <dbReference type="EMBL" id="BCO08769.1"/>
    </source>
</evidence>
<dbReference type="SUPFAM" id="SSF82093">
    <property type="entry name" value="Heme chaperone CcmE"/>
    <property type="match status" value="1"/>
</dbReference>
<keyword evidence="7 10" id="KW-1133">Transmembrane helix</keyword>
<dbReference type="InterPro" id="IPR012340">
    <property type="entry name" value="NA-bd_OB-fold"/>
</dbReference>
<dbReference type="GO" id="GO:0005886">
    <property type="term" value="C:plasma membrane"/>
    <property type="evidence" value="ECO:0007669"/>
    <property type="project" value="InterPro"/>
</dbReference>
<dbReference type="GO" id="GO:0017004">
    <property type="term" value="P:cytochrome complex assembly"/>
    <property type="evidence" value="ECO:0007669"/>
    <property type="project" value="UniProtKB-KW"/>
</dbReference>
<dbReference type="GO" id="GO:0020037">
    <property type="term" value="F:heme binding"/>
    <property type="evidence" value="ECO:0007669"/>
    <property type="project" value="InterPro"/>
</dbReference>
<keyword evidence="9 10" id="KW-0472">Membrane</keyword>
<accession>A0A915U0L0</accession>
<evidence type="ECO:0000256" key="9">
    <source>
        <dbReference type="ARBA" id="ARBA00023136"/>
    </source>
</evidence>
<dbReference type="InterPro" id="IPR036127">
    <property type="entry name" value="CcmE-like_sf"/>
</dbReference>
<dbReference type="EMBL" id="AP024233">
    <property type="protein sequence ID" value="BCO08769.1"/>
    <property type="molecule type" value="Genomic_DNA"/>
</dbReference>
<dbReference type="InterPro" id="IPR004329">
    <property type="entry name" value="CcmE"/>
</dbReference>
<keyword evidence="6" id="KW-0735">Signal-anchor</keyword>
<sequence length="160" mass="18137">MVYVRDWNQEKNNIHGGIQISMKKSSRKTVLALMFILAGVGFLIMKSISDTGVYYQTVAEVLTDASLPRQRGVRISGNVVDGTISYDQQNLLLTFAVRDMVDENKTMLVRYNGVKPDAFKEDVEVILEGRYEESANTFHAETLLAKCPSKYESEMEEEKE</sequence>
<dbReference type="GO" id="GO:0017003">
    <property type="term" value="P:protein-heme linkage"/>
    <property type="evidence" value="ECO:0007669"/>
    <property type="project" value="InterPro"/>
</dbReference>
<evidence type="ECO:0000256" key="10">
    <source>
        <dbReference type="SAM" id="Phobius"/>
    </source>
</evidence>
<evidence type="ECO:0000256" key="1">
    <source>
        <dbReference type="ARBA" id="ARBA00004370"/>
    </source>
</evidence>
<keyword evidence="5" id="KW-0201">Cytochrome c-type biogenesis</keyword>
<evidence type="ECO:0008006" key="13">
    <source>
        <dbReference type="Google" id="ProtNLM"/>
    </source>
</evidence>
<dbReference type="PANTHER" id="PTHR34128">
    <property type="entry name" value="CYTOCHROME C-TYPE BIOGENESIS PROTEIN CCME HOMOLOG, MITOCHONDRIAL"/>
    <property type="match status" value="1"/>
</dbReference>
<keyword evidence="2" id="KW-0349">Heme</keyword>
<keyword evidence="8" id="KW-0408">Iron</keyword>
<keyword evidence="12" id="KW-1185">Reference proteome</keyword>
<evidence type="ECO:0000256" key="7">
    <source>
        <dbReference type="ARBA" id="ARBA00022989"/>
    </source>
</evidence>
<name>A0A915U0L0_9BACT</name>
<dbReference type="GO" id="GO:0046872">
    <property type="term" value="F:metal ion binding"/>
    <property type="evidence" value="ECO:0007669"/>
    <property type="project" value="UniProtKB-KW"/>
</dbReference>
<dbReference type="RefSeq" id="WP_267928668.1">
    <property type="nucleotide sequence ID" value="NZ_AP024233.1"/>
</dbReference>
<keyword evidence="4" id="KW-0479">Metal-binding</keyword>
<evidence type="ECO:0000256" key="3">
    <source>
        <dbReference type="ARBA" id="ARBA00022692"/>
    </source>
</evidence>
<proteinExistence type="predicted"/>